<dbReference type="SMART" id="SM00406">
    <property type="entry name" value="IGv"/>
    <property type="match status" value="1"/>
</dbReference>
<dbReference type="GO" id="GO:0019814">
    <property type="term" value="C:immunoglobulin complex"/>
    <property type="evidence" value="ECO:0007669"/>
    <property type="project" value="UniProtKB-KW"/>
</dbReference>
<dbReference type="GO" id="GO:0005576">
    <property type="term" value="C:extracellular region"/>
    <property type="evidence" value="ECO:0007669"/>
    <property type="project" value="UniProtKB-ARBA"/>
</dbReference>
<organism evidence="6 7">
    <name type="scientific">Sciurus carolinensis</name>
    <name type="common">Eastern gray squirrel</name>
    <dbReference type="NCBI Taxonomy" id="30640"/>
    <lineage>
        <taxon>Eukaryota</taxon>
        <taxon>Metazoa</taxon>
        <taxon>Chordata</taxon>
        <taxon>Craniata</taxon>
        <taxon>Vertebrata</taxon>
        <taxon>Euteleostomi</taxon>
        <taxon>Mammalia</taxon>
        <taxon>Eutheria</taxon>
        <taxon>Euarchontoglires</taxon>
        <taxon>Glires</taxon>
        <taxon>Rodentia</taxon>
        <taxon>Sciuromorpha</taxon>
        <taxon>Sciuridae</taxon>
        <taxon>Sciurinae</taxon>
        <taxon>Sciurini</taxon>
        <taxon>Sciurus</taxon>
    </lineage>
</organism>
<dbReference type="InterPro" id="IPR050150">
    <property type="entry name" value="IgV_Light_Chain"/>
</dbReference>
<name>A0AA41T8R6_SCICA</name>
<evidence type="ECO:0000256" key="3">
    <source>
        <dbReference type="ARBA" id="ARBA00043265"/>
    </source>
</evidence>
<comment type="caution">
    <text evidence="6">The sequence shown here is derived from an EMBL/GenBank/DDBJ whole genome shotgun (WGS) entry which is preliminary data.</text>
</comment>
<dbReference type="SUPFAM" id="SSF48726">
    <property type="entry name" value="Immunoglobulin"/>
    <property type="match status" value="1"/>
</dbReference>
<evidence type="ECO:0000259" key="5">
    <source>
        <dbReference type="PROSITE" id="PS50835"/>
    </source>
</evidence>
<feature type="chain" id="PRO_5041373364" evidence="4">
    <location>
        <begin position="21"/>
        <end position="248"/>
    </location>
</feature>
<gene>
    <name evidence="6" type="ORF">SUZIE_195765</name>
</gene>
<evidence type="ECO:0000313" key="6">
    <source>
        <dbReference type="EMBL" id="MBZ3888000.1"/>
    </source>
</evidence>
<keyword evidence="7" id="KW-1185">Reference proteome</keyword>
<dbReference type="PROSITE" id="PS50835">
    <property type="entry name" value="IG_LIKE"/>
    <property type="match status" value="1"/>
</dbReference>
<feature type="domain" description="Ig-like" evidence="5">
    <location>
        <begin position="16"/>
        <end position="108"/>
    </location>
</feature>
<dbReference type="InterPro" id="IPR013783">
    <property type="entry name" value="Ig-like_fold"/>
</dbReference>
<dbReference type="PANTHER" id="PTHR23267">
    <property type="entry name" value="IMMUNOGLOBULIN LIGHT CHAIN"/>
    <property type="match status" value="1"/>
</dbReference>
<evidence type="ECO:0000313" key="7">
    <source>
        <dbReference type="Proteomes" id="UP001166674"/>
    </source>
</evidence>
<proteinExistence type="predicted"/>
<evidence type="ECO:0000256" key="4">
    <source>
        <dbReference type="SAM" id="SignalP"/>
    </source>
</evidence>
<dbReference type="InterPro" id="IPR036179">
    <property type="entry name" value="Ig-like_dom_sf"/>
</dbReference>
<keyword evidence="2" id="KW-1064">Adaptive immunity</keyword>
<dbReference type="InterPro" id="IPR003599">
    <property type="entry name" value="Ig_sub"/>
</dbReference>
<dbReference type="Gene3D" id="2.60.40.10">
    <property type="entry name" value="Immunoglobulins"/>
    <property type="match status" value="1"/>
</dbReference>
<dbReference type="InterPro" id="IPR007110">
    <property type="entry name" value="Ig-like_dom"/>
</dbReference>
<protein>
    <submittedName>
        <fullName evidence="6">Ig kappa chain V-V region L6</fullName>
    </submittedName>
</protein>
<reference evidence="6" key="1">
    <citation type="submission" date="2020-03" db="EMBL/GenBank/DDBJ databases">
        <title>Studies in the Genomics of Life Span.</title>
        <authorList>
            <person name="Glass D."/>
        </authorList>
    </citation>
    <scope>NUCLEOTIDE SEQUENCE</scope>
    <source>
        <strain evidence="6">SUZIE</strain>
        <tissue evidence="6">Muscle</tissue>
    </source>
</reference>
<dbReference type="Pfam" id="PF07686">
    <property type="entry name" value="V-set"/>
    <property type="match status" value="1"/>
</dbReference>
<evidence type="ECO:0000256" key="2">
    <source>
        <dbReference type="ARBA" id="ARBA00023130"/>
    </source>
</evidence>
<dbReference type="CDD" id="cd04980">
    <property type="entry name" value="IgV_L_kappa"/>
    <property type="match status" value="1"/>
</dbReference>
<dbReference type="GO" id="GO:0002250">
    <property type="term" value="P:adaptive immune response"/>
    <property type="evidence" value="ECO:0007669"/>
    <property type="project" value="UniProtKB-KW"/>
</dbReference>
<feature type="signal peptide" evidence="4">
    <location>
        <begin position="1"/>
        <end position="20"/>
    </location>
</feature>
<dbReference type="SMART" id="SM00409">
    <property type="entry name" value="IG"/>
    <property type="match status" value="1"/>
</dbReference>
<keyword evidence="4" id="KW-0732">Signal</keyword>
<keyword evidence="1" id="KW-0391">Immunity</keyword>
<dbReference type="InterPro" id="IPR013106">
    <property type="entry name" value="Ig_V-set"/>
</dbReference>
<dbReference type="AlphaFoldDB" id="A0AA41T8R6"/>
<dbReference type="FunFam" id="2.60.40.10:FF:000212">
    <property type="entry name" value="Immunoglobulin kappa chain variable 12-38"/>
    <property type="match status" value="1"/>
</dbReference>
<dbReference type="GO" id="GO:0005886">
    <property type="term" value="C:plasma membrane"/>
    <property type="evidence" value="ECO:0007669"/>
    <property type="project" value="UniProtKB-ARBA"/>
</dbReference>
<sequence length="248" mass="27405">MRAPAQLLGLLMLCLPGARCDILMTQSPSSLSKSQGERVTITCRASQGISNNLNWYQQKPGQAPKRLIYYANRLESGVPTRFSGSGSGTEYTLTISSLEPEDVANYFCLQYKSFPPTVIQAMTKTSQESRSVRLGCPSCSSCCLHLLRALLKCSRFSGSLGGSVRLREDPLNPVPVSLSAPALIHQIRPRRVDVPEGVHALLSAVLLLQPMIDWKHRRPIRRSTMCWGLWHADGARTMPDHISSEEVN</sequence>
<dbReference type="EMBL" id="JAATJV010420716">
    <property type="protein sequence ID" value="MBZ3888000.1"/>
    <property type="molecule type" value="Genomic_DNA"/>
</dbReference>
<keyword evidence="3" id="KW-1280">Immunoglobulin</keyword>
<evidence type="ECO:0000256" key="1">
    <source>
        <dbReference type="ARBA" id="ARBA00022859"/>
    </source>
</evidence>
<accession>A0AA41T8R6</accession>
<dbReference type="Proteomes" id="UP001166674">
    <property type="component" value="Unassembled WGS sequence"/>
</dbReference>